<dbReference type="GO" id="GO:0003961">
    <property type="term" value="F:O-acetylhomoserine aminocarboxypropyltransferase activity"/>
    <property type="evidence" value="ECO:0007669"/>
    <property type="project" value="TreeGrafter"/>
</dbReference>
<keyword evidence="3" id="KW-0808">Transferase</keyword>
<feature type="compositionally biased region" description="Basic and acidic residues" evidence="7">
    <location>
        <begin position="24"/>
        <end position="33"/>
    </location>
</feature>
<feature type="compositionally biased region" description="Polar residues" evidence="7">
    <location>
        <begin position="1"/>
        <end position="10"/>
    </location>
</feature>
<comment type="caution">
    <text evidence="8">The sequence shown here is derived from an EMBL/GenBank/DDBJ whole genome shotgun (WGS) entry which is preliminary data.</text>
</comment>
<dbReference type="Gene3D" id="3.40.640.10">
    <property type="entry name" value="Type I PLP-dependent aspartate aminotransferase-like (Major domain)"/>
    <property type="match status" value="1"/>
</dbReference>
<dbReference type="AlphaFoldDB" id="A0A2S7Y1Z7"/>
<dbReference type="InterPro" id="IPR000277">
    <property type="entry name" value="Cys/Met-Metab_PyrdxlP-dep_enz"/>
</dbReference>
<dbReference type="InterPro" id="IPR054542">
    <property type="entry name" value="Cys_met_metab_PP"/>
</dbReference>
<dbReference type="GO" id="GO:0019346">
    <property type="term" value="P:transsulfuration"/>
    <property type="evidence" value="ECO:0007669"/>
    <property type="project" value="InterPro"/>
</dbReference>
<evidence type="ECO:0000256" key="6">
    <source>
        <dbReference type="RuleBase" id="RU362118"/>
    </source>
</evidence>
<evidence type="ECO:0000256" key="7">
    <source>
        <dbReference type="SAM" id="MobiDB-lite"/>
    </source>
</evidence>
<dbReference type="PANTHER" id="PTHR43797:SF2">
    <property type="entry name" value="HOMOCYSTEINE_CYSTEINE SYNTHASE"/>
    <property type="match status" value="1"/>
</dbReference>
<dbReference type="PANTHER" id="PTHR43797">
    <property type="entry name" value="HOMOCYSTEINE/CYSTEINE SYNTHASE"/>
    <property type="match status" value="1"/>
</dbReference>
<reference evidence="8 9" key="1">
    <citation type="submission" date="2016-07" db="EMBL/GenBank/DDBJ databases">
        <title>Comparative genomics of the entomopathogenic fungus Beauveria bassiana.</title>
        <authorList>
            <person name="Valero Jimenez C.A."/>
            <person name="Zwaan B.J."/>
            <person name="Van Kan J.A."/>
            <person name="Takken W."/>
            <person name="Debets A.J."/>
            <person name="Schoustra S.E."/>
            <person name="Koenraadt C.J."/>
        </authorList>
    </citation>
    <scope>NUCLEOTIDE SEQUENCE [LARGE SCALE GENOMIC DNA]</scope>
    <source>
        <strain evidence="8 9">ARSEF 8028</strain>
    </source>
</reference>
<feature type="modified residue" description="N6-(pyridoxal phosphate)lysine" evidence="5">
    <location>
        <position position="257"/>
    </location>
</feature>
<comment type="cofactor">
    <cofactor evidence="1 6">
        <name>pyridoxal 5'-phosphate</name>
        <dbReference type="ChEBI" id="CHEBI:597326"/>
    </cofactor>
</comment>
<evidence type="ECO:0008006" key="10">
    <source>
        <dbReference type="Google" id="ProtNLM"/>
    </source>
</evidence>
<dbReference type="GO" id="GO:0005737">
    <property type="term" value="C:cytoplasm"/>
    <property type="evidence" value="ECO:0007669"/>
    <property type="project" value="TreeGrafter"/>
</dbReference>
<dbReference type="PIRSF" id="PIRSF001434">
    <property type="entry name" value="CGS"/>
    <property type="match status" value="1"/>
</dbReference>
<dbReference type="GO" id="GO:0004124">
    <property type="term" value="F:cysteine synthase activity"/>
    <property type="evidence" value="ECO:0007669"/>
    <property type="project" value="TreeGrafter"/>
</dbReference>
<dbReference type="InterPro" id="IPR006235">
    <property type="entry name" value="OAc-hSer/O-AcSer_sulfhydrylase"/>
</dbReference>
<dbReference type="PROSITE" id="PS00868">
    <property type="entry name" value="CYS_MET_METAB_PP"/>
    <property type="match status" value="1"/>
</dbReference>
<evidence type="ECO:0000256" key="3">
    <source>
        <dbReference type="ARBA" id="ARBA00022679"/>
    </source>
</evidence>
<dbReference type="EMBL" id="JRHA01000002">
    <property type="protein sequence ID" value="PQK10141.1"/>
    <property type="molecule type" value="Genomic_DNA"/>
</dbReference>
<dbReference type="OrthoDB" id="3512640at2759"/>
<accession>A0A2S7Y1Z7</accession>
<name>A0A2S7Y1Z7_BEABA</name>
<dbReference type="Proteomes" id="UP000237441">
    <property type="component" value="Unassembled WGS sequence"/>
</dbReference>
<evidence type="ECO:0000256" key="5">
    <source>
        <dbReference type="PIRSR" id="PIRSR001434-2"/>
    </source>
</evidence>
<evidence type="ECO:0000256" key="1">
    <source>
        <dbReference type="ARBA" id="ARBA00001933"/>
    </source>
</evidence>
<protein>
    <recommendedName>
        <fullName evidence="10">O-acetylhomoserine (Thiol)-lyase</fullName>
    </recommendedName>
</protein>
<organism evidence="8 9">
    <name type="scientific">Beauveria bassiana</name>
    <name type="common">White muscardine disease fungus</name>
    <name type="synonym">Tritirachium shiotae</name>
    <dbReference type="NCBI Taxonomy" id="176275"/>
    <lineage>
        <taxon>Eukaryota</taxon>
        <taxon>Fungi</taxon>
        <taxon>Dikarya</taxon>
        <taxon>Ascomycota</taxon>
        <taxon>Pezizomycotina</taxon>
        <taxon>Sordariomycetes</taxon>
        <taxon>Hypocreomycetidae</taxon>
        <taxon>Hypocreales</taxon>
        <taxon>Cordycipitaceae</taxon>
        <taxon>Beauveria</taxon>
    </lineage>
</organism>
<dbReference type="Gene3D" id="3.90.1150.10">
    <property type="entry name" value="Aspartate Aminotransferase, domain 1"/>
    <property type="match status" value="1"/>
</dbReference>
<dbReference type="GO" id="GO:0006535">
    <property type="term" value="P:cysteine biosynthetic process from serine"/>
    <property type="evidence" value="ECO:0007669"/>
    <property type="project" value="TreeGrafter"/>
</dbReference>
<evidence type="ECO:0000256" key="4">
    <source>
        <dbReference type="ARBA" id="ARBA00022898"/>
    </source>
</evidence>
<dbReference type="InterPro" id="IPR015424">
    <property type="entry name" value="PyrdxlP-dep_Trfase"/>
</dbReference>
<sequence>MGINGNQPQNGHLYDLPKPLNGHVHPENDHVDGQLKSPKGNTGEMARKLRFDTLQIHAGLDRTMKYGACALPIYQTVSFEYRSSAAMVDALSDIACSQKHLYSRVSNPTQDAFEKRIAALEDSGDALAFASGSAAVLAVISTLAGRGDNIIVSTSIHSGTYRQFRNAHTHLEIEPRYADVNDIDKIRSLVDERTKFIFVESIGNPMLSVPDFAELASICHTENNNMPLVVDATLTAAGYYCQPAKWGADIIIHSATKWIGGHGTTLGGLVMETGRSPWQQNKAKFPAIHGELPGFDGEQDDYCAVAGARAYMQYLKNEYLRDTGGCLGPFACQQLFIGVETLSVRCERQTKSADTLARWLRNNPRVAWVSYLGFPDHQFHQMALKYLQRGFGTVVNFALKGGAEEAIRVIDQFNMILNSTNVGDAKTIVGHHWSTTHRHFTREENLAMGVSEDLVRLSIGLEDALDIIDDFEQAFEKTR</sequence>
<dbReference type="Pfam" id="PF01053">
    <property type="entry name" value="Cys_Met_Meta_PP"/>
    <property type="match status" value="1"/>
</dbReference>
<proteinExistence type="inferred from homology"/>
<evidence type="ECO:0000256" key="2">
    <source>
        <dbReference type="ARBA" id="ARBA00009077"/>
    </source>
</evidence>
<dbReference type="InterPro" id="IPR015421">
    <property type="entry name" value="PyrdxlP-dep_Trfase_major"/>
</dbReference>
<dbReference type="SUPFAM" id="SSF53383">
    <property type="entry name" value="PLP-dependent transferases"/>
    <property type="match status" value="1"/>
</dbReference>
<keyword evidence="4 5" id="KW-0663">Pyridoxal phosphate</keyword>
<dbReference type="GO" id="GO:0030170">
    <property type="term" value="F:pyridoxal phosphate binding"/>
    <property type="evidence" value="ECO:0007669"/>
    <property type="project" value="InterPro"/>
</dbReference>
<comment type="similarity">
    <text evidence="2 6">Belongs to the trans-sulfuration enzymes family.</text>
</comment>
<evidence type="ECO:0000313" key="8">
    <source>
        <dbReference type="EMBL" id="PQK10141.1"/>
    </source>
</evidence>
<feature type="region of interest" description="Disordered" evidence="7">
    <location>
        <begin position="1"/>
        <end position="42"/>
    </location>
</feature>
<dbReference type="InterPro" id="IPR015422">
    <property type="entry name" value="PyrdxlP-dep_Trfase_small"/>
</dbReference>
<gene>
    <name evidence="8" type="ORF">BB8028_0002g04650</name>
</gene>
<dbReference type="GO" id="GO:0071269">
    <property type="term" value="P:L-homocysteine biosynthetic process"/>
    <property type="evidence" value="ECO:0007669"/>
    <property type="project" value="TreeGrafter"/>
</dbReference>
<evidence type="ECO:0000313" key="9">
    <source>
        <dbReference type="Proteomes" id="UP000237441"/>
    </source>
</evidence>